<keyword evidence="3" id="KW-1185">Reference proteome</keyword>
<feature type="chain" id="PRO_5032277041" evidence="1">
    <location>
        <begin position="23"/>
        <end position="253"/>
    </location>
</feature>
<feature type="signal peptide" evidence="1">
    <location>
        <begin position="1"/>
        <end position="22"/>
    </location>
</feature>
<organism evidence="2 3">
    <name type="scientific">Simiduia aestuariiviva</name>
    <dbReference type="NCBI Taxonomy" id="1510459"/>
    <lineage>
        <taxon>Bacteria</taxon>
        <taxon>Pseudomonadati</taxon>
        <taxon>Pseudomonadota</taxon>
        <taxon>Gammaproteobacteria</taxon>
        <taxon>Cellvibrionales</taxon>
        <taxon>Cellvibrionaceae</taxon>
        <taxon>Simiduia</taxon>
    </lineage>
</organism>
<gene>
    <name evidence="2" type="ORF">FHS30_001782</name>
</gene>
<evidence type="ECO:0000313" key="3">
    <source>
        <dbReference type="Proteomes" id="UP000559987"/>
    </source>
</evidence>
<reference evidence="2 3" key="1">
    <citation type="submission" date="2020-08" db="EMBL/GenBank/DDBJ databases">
        <title>Genomic Encyclopedia of Type Strains, Phase III (KMG-III): the genomes of soil and plant-associated and newly described type strains.</title>
        <authorList>
            <person name="Whitman W."/>
        </authorList>
    </citation>
    <scope>NUCLEOTIDE SEQUENCE [LARGE SCALE GENOMIC DNA]</scope>
    <source>
        <strain evidence="2 3">CECT 8571</strain>
    </source>
</reference>
<evidence type="ECO:0000313" key="2">
    <source>
        <dbReference type="EMBL" id="MBB3168598.1"/>
    </source>
</evidence>
<sequence>MNILKASIIFILLFISTSSAFAVDERYRDKVQTIIDLFSDGNKEGLSKLIKYPLERQAPISSVKNAKEMVERFDDVFDQEFVSMITSSTPDEWSLMGWRGVMFKSGLLWMDLDGTIWSVTYQSQIEEQIKDNLILSKKQTLHKSVKQFSKPVLEWKTSKFHIRVDDLGRYNYRYAVWPIGVPHSNKPDLVLEHGELEFDGSGGNRSYTFTNGKYKYKCFVWALGTSTSPPGILEVFRGDELLLSDHVVEVVHN</sequence>
<accession>A0A839USX2</accession>
<keyword evidence="1" id="KW-0732">Signal</keyword>
<protein>
    <submittedName>
        <fullName evidence="2">Uncharacterized protein</fullName>
    </submittedName>
</protein>
<evidence type="ECO:0000256" key="1">
    <source>
        <dbReference type="SAM" id="SignalP"/>
    </source>
</evidence>
<dbReference type="AlphaFoldDB" id="A0A839USX2"/>
<name>A0A839USX2_9GAMM</name>
<comment type="caution">
    <text evidence="2">The sequence shown here is derived from an EMBL/GenBank/DDBJ whole genome shotgun (WGS) entry which is preliminary data.</text>
</comment>
<dbReference type="EMBL" id="JACHXZ010000002">
    <property type="protein sequence ID" value="MBB3168598.1"/>
    <property type="molecule type" value="Genomic_DNA"/>
</dbReference>
<dbReference type="Proteomes" id="UP000559987">
    <property type="component" value="Unassembled WGS sequence"/>
</dbReference>
<proteinExistence type="predicted"/>
<dbReference type="RefSeq" id="WP_183910069.1">
    <property type="nucleotide sequence ID" value="NZ_JACHXZ010000002.1"/>
</dbReference>